<comment type="function">
    <text evidence="2 13">Catalyzes the insertion of molybdate into adenylated molybdopterin with the concomitant release of AMP.</text>
</comment>
<comment type="cofactor">
    <cofactor evidence="1 13">
        <name>Mg(2+)</name>
        <dbReference type="ChEBI" id="CHEBI:18420"/>
    </cofactor>
</comment>
<evidence type="ECO:0000256" key="8">
    <source>
        <dbReference type="ARBA" id="ARBA00022679"/>
    </source>
</evidence>
<accession>A0A1G9S7B0</accession>
<dbReference type="RefSeq" id="WP_143423076.1">
    <property type="nucleotide sequence ID" value="NZ_FNGO01000026.1"/>
</dbReference>
<evidence type="ECO:0000259" key="14">
    <source>
        <dbReference type="SMART" id="SM00852"/>
    </source>
</evidence>
<dbReference type="InterPro" id="IPR038987">
    <property type="entry name" value="MoeA-like"/>
</dbReference>
<evidence type="ECO:0000256" key="10">
    <source>
        <dbReference type="ARBA" id="ARBA00022842"/>
    </source>
</evidence>
<keyword evidence="9 13" id="KW-0479">Metal-binding</keyword>
<dbReference type="Gene3D" id="2.170.190.11">
    <property type="entry name" value="Molybdopterin biosynthesis moea protein, domain 3"/>
    <property type="match status" value="1"/>
</dbReference>
<name>A0A1G9S7B0_9FIRM</name>
<dbReference type="InterPro" id="IPR036135">
    <property type="entry name" value="MoeA_linker/N_sf"/>
</dbReference>
<keyword evidence="8 13" id="KW-0808">Transferase</keyword>
<comment type="pathway">
    <text evidence="3 13">Cofactor biosynthesis; molybdopterin biosynthesis.</text>
</comment>
<dbReference type="NCBIfam" id="NF045515">
    <property type="entry name" value="Glp_gephyrin"/>
    <property type="match status" value="1"/>
</dbReference>
<keyword evidence="10 13" id="KW-0460">Magnesium</keyword>
<evidence type="ECO:0000313" key="15">
    <source>
        <dbReference type="EMBL" id="SDM31334.1"/>
    </source>
</evidence>
<evidence type="ECO:0000256" key="7">
    <source>
        <dbReference type="ARBA" id="ARBA00022505"/>
    </source>
</evidence>
<evidence type="ECO:0000256" key="1">
    <source>
        <dbReference type="ARBA" id="ARBA00001946"/>
    </source>
</evidence>
<organism evidence="15 16">
    <name type="scientific">Halarsenatibacter silvermanii</name>
    <dbReference type="NCBI Taxonomy" id="321763"/>
    <lineage>
        <taxon>Bacteria</taxon>
        <taxon>Bacillati</taxon>
        <taxon>Bacillota</taxon>
        <taxon>Clostridia</taxon>
        <taxon>Halanaerobiales</taxon>
        <taxon>Halarsenatibacteraceae</taxon>
        <taxon>Halarsenatibacter</taxon>
    </lineage>
</organism>
<dbReference type="Pfam" id="PF00994">
    <property type="entry name" value="MoCF_biosynth"/>
    <property type="match status" value="1"/>
</dbReference>
<dbReference type="Gene3D" id="3.40.980.10">
    <property type="entry name" value="MoaB/Mog-like domain"/>
    <property type="match status" value="1"/>
</dbReference>
<dbReference type="OrthoDB" id="9804758at2"/>
<evidence type="ECO:0000256" key="4">
    <source>
        <dbReference type="ARBA" id="ARBA00010763"/>
    </source>
</evidence>
<dbReference type="Gene3D" id="2.40.340.10">
    <property type="entry name" value="MoeA, C-terminal, domain IV"/>
    <property type="match status" value="1"/>
</dbReference>
<dbReference type="GO" id="GO:0006777">
    <property type="term" value="P:Mo-molybdopterin cofactor biosynthetic process"/>
    <property type="evidence" value="ECO:0007669"/>
    <property type="project" value="UniProtKB-UniRule"/>
</dbReference>
<comment type="similarity">
    <text evidence="4 13">Belongs to the MoeA family.</text>
</comment>
<dbReference type="SMART" id="SM00852">
    <property type="entry name" value="MoCF_biosynth"/>
    <property type="match status" value="1"/>
</dbReference>
<dbReference type="GO" id="GO:0046872">
    <property type="term" value="F:metal ion binding"/>
    <property type="evidence" value="ECO:0007669"/>
    <property type="project" value="UniProtKB-UniRule"/>
</dbReference>
<dbReference type="InterPro" id="IPR001453">
    <property type="entry name" value="MoaB/Mog_dom"/>
</dbReference>
<keyword evidence="16" id="KW-1185">Reference proteome</keyword>
<dbReference type="STRING" id="321763.SAMN04488692_12625"/>
<dbReference type="GO" id="GO:0061599">
    <property type="term" value="F:molybdopterin molybdotransferase activity"/>
    <property type="evidence" value="ECO:0007669"/>
    <property type="project" value="UniProtKB-UniRule"/>
</dbReference>
<dbReference type="FunFam" id="3.40.980.10:FF:000004">
    <property type="entry name" value="Molybdopterin molybdenumtransferase"/>
    <property type="match status" value="1"/>
</dbReference>
<dbReference type="Pfam" id="PF03454">
    <property type="entry name" value="MoeA_C"/>
    <property type="match status" value="1"/>
</dbReference>
<dbReference type="PANTHER" id="PTHR10192:SF5">
    <property type="entry name" value="GEPHYRIN"/>
    <property type="match status" value="1"/>
</dbReference>
<dbReference type="CDD" id="cd00887">
    <property type="entry name" value="MoeA"/>
    <property type="match status" value="1"/>
</dbReference>
<evidence type="ECO:0000256" key="12">
    <source>
        <dbReference type="ARBA" id="ARBA00047317"/>
    </source>
</evidence>
<evidence type="ECO:0000256" key="2">
    <source>
        <dbReference type="ARBA" id="ARBA00002901"/>
    </source>
</evidence>
<dbReference type="PANTHER" id="PTHR10192">
    <property type="entry name" value="MOLYBDOPTERIN BIOSYNTHESIS PROTEIN"/>
    <property type="match status" value="1"/>
</dbReference>
<dbReference type="AlphaFoldDB" id="A0A1G9S7B0"/>
<evidence type="ECO:0000256" key="13">
    <source>
        <dbReference type="RuleBase" id="RU365090"/>
    </source>
</evidence>
<dbReference type="InterPro" id="IPR036688">
    <property type="entry name" value="MoeA_C_domain_IV_sf"/>
</dbReference>
<evidence type="ECO:0000256" key="11">
    <source>
        <dbReference type="ARBA" id="ARBA00023150"/>
    </source>
</evidence>
<gene>
    <name evidence="15" type="ORF">SAMN04488692_12625</name>
</gene>
<dbReference type="SUPFAM" id="SSF63882">
    <property type="entry name" value="MoeA N-terminal region -like"/>
    <property type="match status" value="1"/>
</dbReference>
<dbReference type="Proteomes" id="UP000199476">
    <property type="component" value="Unassembled WGS sequence"/>
</dbReference>
<proteinExistence type="inferred from homology"/>
<dbReference type="EC" id="2.10.1.1" evidence="5 13"/>
<dbReference type="Gene3D" id="3.90.105.10">
    <property type="entry name" value="Molybdopterin biosynthesis moea protein, domain 2"/>
    <property type="match status" value="1"/>
</dbReference>
<dbReference type="Pfam" id="PF03453">
    <property type="entry name" value="MoeA_N"/>
    <property type="match status" value="1"/>
</dbReference>
<dbReference type="UniPathway" id="UPA00344"/>
<keyword evidence="7 13" id="KW-0500">Molybdenum</keyword>
<dbReference type="InterPro" id="IPR005111">
    <property type="entry name" value="MoeA_C_domain_IV"/>
</dbReference>
<comment type="catalytic activity">
    <reaction evidence="12">
        <text>adenylyl-molybdopterin + molybdate = Mo-molybdopterin + AMP + H(+)</text>
        <dbReference type="Rhea" id="RHEA:35047"/>
        <dbReference type="ChEBI" id="CHEBI:15378"/>
        <dbReference type="ChEBI" id="CHEBI:36264"/>
        <dbReference type="ChEBI" id="CHEBI:62727"/>
        <dbReference type="ChEBI" id="CHEBI:71302"/>
        <dbReference type="ChEBI" id="CHEBI:456215"/>
        <dbReference type="EC" id="2.10.1.1"/>
    </reaction>
</comment>
<dbReference type="NCBIfam" id="TIGR00177">
    <property type="entry name" value="molyb_syn"/>
    <property type="match status" value="1"/>
</dbReference>
<evidence type="ECO:0000313" key="16">
    <source>
        <dbReference type="Proteomes" id="UP000199476"/>
    </source>
</evidence>
<evidence type="ECO:0000256" key="5">
    <source>
        <dbReference type="ARBA" id="ARBA00013269"/>
    </source>
</evidence>
<keyword evidence="11 13" id="KW-0501">Molybdenum cofactor biosynthesis</keyword>
<dbReference type="InterPro" id="IPR005110">
    <property type="entry name" value="MoeA_linker/N"/>
</dbReference>
<evidence type="ECO:0000256" key="3">
    <source>
        <dbReference type="ARBA" id="ARBA00005046"/>
    </source>
</evidence>
<dbReference type="SUPFAM" id="SSF63867">
    <property type="entry name" value="MoeA C-terminal domain-like"/>
    <property type="match status" value="1"/>
</dbReference>
<dbReference type="SUPFAM" id="SSF53218">
    <property type="entry name" value="Molybdenum cofactor biosynthesis proteins"/>
    <property type="match status" value="1"/>
</dbReference>
<dbReference type="InterPro" id="IPR036425">
    <property type="entry name" value="MoaB/Mog-like_dom_sf"/>
</dbReference>
<dbReference type="GO" id="GO:0005829">
    <property type="term" value="C:cytosol"/>
    <property type="evidence" value="ECO:0007669"/>
    <property type="project" value="TreeGrafter"/>
</dbReference>
<protein>
    <recommendedName>
        <fullName evidence="6 13">Molybdopterin molybdenumtransferase</fullName>
        <ecNumber evidence="5 13">2.10.1.1</ecNumber>
    </recommendedName>
</protein>
<reference evidence="15 16" key="1">
    <citation type="submission" date="2016-10" db="EMBL/GenBank/DDBJ databases">
        <authorList>
            <person name="de Groot N.N."/>
        </authorList>
    </citation>
    <scope>NUCLEOTIDE SEQUENCE [LARGE SCALE GENOMIC DNA]</scope>
    <source>
        <strain evidence="15 16">SLAS-1</strain>
    </source>
</reference>
<evidence type="ECO:0000256" key="9">
    <source>
        <dbReference type="ARBA" id="ARBA00022723"/>
    </source>
</evidence>
<dbReference type="EMBL" id="FNGO01000026">
    <property type="protein sequence ID" value="SDM31334.1"/>
    <property type="molecule type" value="Genomic_DNA"/>
</dbReference>
<sequence>MKKRIELNEAKSLLASHIKKFAPLEVPIMEAAGRVSAKKIKAPMDQPPFDRSPLDGFALKAECSRGASEDSPVELEIIDWIYAGDAGETKIGDGQAARIMTGAPIPPGANCVIRQENTAWDENTVKIFDSLKPGQNYAPAGEDINKGDLLVEKETLLKSSQIAVLASMGLQEVEVMPKPAVSVLTTGNELVPLGNDLERGKIYNSNNYMMTTRLDEIGADVVTNRVVSDKKTLIEKNIKELVPESDFIVTTGGVSVGEKDLMLEVFSELGAEILFWKLDLKPGTPIACAVYEDTIIFGLSGNPAAALITFDLLVRNIVVQVNGLNHLDLKRTRATFVDDFPRSSSTRRMLRGWFVNSEDGGIVRLSRGKQRPGVLKSTLECNCLIDIPEGSPPVSEGQEVEVLKLPEMYSI</sequence>
<evidence type="ECO:0000256" key="6">
    <source>
        <dbReference type="ARBA" id="ARBA00021108"/>
    </source>
</evidence>
<feature type="domain" description="MoaB/Mog" evidence="14">
    <location>
        <begin position="182"/>
        <end position="320"/>
    </location>
</feature>